<dbReference type="EMBL" id="ABDF02000004">
    <property type="protein sequence ID" value="EHK24350.1"/>
    <property type="molecule type" value="Genomic_DNA"/>
</dbReference>
<gene>
    <name evidence="3" type="ORF">TRIVIDRAFT_29905</name>
</gene>
<dbReference type="InterPro" id="IPR010286">
    <property type="entry name" value="METTL16/RlmF"/>
</dbReference>
<sequence length="432" mass="48472">MEDALGRPQHAKAGGSHKPLAKESKDAYFRNLYTKAPDFKAIALLDPDFATVFGRDLNFNDPKAVANRHNYILWLKDLLDTTSYDEPGRKVVGLDIGTGASCIYPLLGCAQRPWSFVATDIDDKSLEWAKKNVKLNDLDGRIQLIGRKPDDALIPLEDLKMDSIDFTMTNPPFYESEEAMVKSAQEKSRPPFTACTGAKVEMVTQGGEVGFINRIFEESLVLRERVQWYTAMVGFLSSLTRIVDKLREHKIDNYAITEFHQGNKTRRWAIAWSFRPLRPAQSVARGTKAALSRGILPAVTEVLAYRMPLGGSVGGFAENLSNAIAALDLISWNWDKEKLEGIGRAVDKVWGRPWRRRKKREMELGTETEEKSKATEEQICAFGFKVSVRVSREHVSVEARWVEGHDETALESFRGFLKSASEKAAEDAKKGA</sequence>
<dbReference type="SUPFAM" id="SSF53335">
    <property type="entry name" value="S-adenosyl-L-methionine-dependent methyltransferases"/>
    <property type="match status" value="1"/>
</dbReference>
<dbReference type="AlphaFoldDB" id="G9MLX7"/>
<evidence type="ECO:0000313" key="3">
    <source>
        <dbReference type="EMBL" id="EHK24350.1"/>
    </source>
</evidence>
<name>G9MLX7_HYPVG</name>
<dbReference type="STRING" id="413071.G9MLX7"/>
<dbReference type="GeneID" id="25792822"/>
<proteinExistence type="predicted"/>
<keyword evidence="1" id="KW-0489">Methyltransferase</keyword>
<evidence type="ECO:0000313" key="4">
    <source>
        <dbReference type="Proteomes" id="UP000007115"/>
    </source>
</evidence>
<dbReference type="OMA" id="EHKIDNY"/>
<dbReference type="VEuPathDB" id="FungiDB:TRIVIDRAFT_29905"/>
<comment type="caution">
    <text evidence="3">The sequence shown here is derived from an EMBL/GenBank/DDBJ whole genome shotgun (WGS) entry which is preliminary data.</text>
</comment>
<keyword evidence="4" id="KW-1185">Reference proteome</keyword>
<dbReference type="PANTHER" id="PTHR13393:SF0">
    <property type="entry name" value="RNA N6-ADENOSINE-METHYLTRANSFERASE METTL16"/>
    <property type="match status" value="1"/>
</dbReference>
<dbReference type="InParanoid" id="G9MLX7"/>
<dbReference type="Gene3D" id="3.40.50.150">
    <property type="entry name" value="Vaccinia Virus protein VP39"/>
    <property type="match status" value="1"/>
</dbReference>
<evidence type="ECO:0000256" key="1">
    <source>
        <dbReference type="ARBA" id="ARBA00022603"/>
    </source>
</evidence>
<dbReference type="CDD" id="cd02440">
    <property type="entry name" value="AdoMet_MTases"/>
    <property type="match status" value="1"/>
</dbReference>
<reference evidence="3 4" key="1">
    <citation type="journal article" date="2011" name="Genome Biol.">
        <title>Comparative genome sequence analysis underscores mycoparasitism as the ancestral life style of Trichoderma.</title>
        <authorList>
            <person name="Kubicek C.P."/>
            <person name="Herrera-Estrella A."/>
            <person name="Seidl-Seiboth V."/>
            <person name="Martinez D.A."/>
            <person name="Druzhinina I.S."/>
            <person name="Thon M."/>
            <person name="Zeilinger S."/>
            <person name="Casas-Flores S."/>
            <person name="Horwitz B.A."/>
            <person name="Mukherjee P.K."/>
            <person name="Mukherjee M."/>
            <person name="Kredics L."/>
            <person name="Alcaraz L.D."/>
            <person name="Aerts A."/>
            <person name="Antal Z."/>
            <person name="Atanasova L."/>
            <person name="Cervantes-Badillo M.G."/>
            <person name="Challacombe J."/>
            <person name="Chertkov O."/>
            <person name="McCluskey K."/>
            <person name="Coulpier F."/>
            <person name="Deshpande N."/>
            <person name="von Doehren H."/>
            <person name="Ebbole D.J."/>
            <person name="Esquivel-Naranjo E.U."/>
            <person name="Fekete E."/>
            <person name="Flipphi M."/>
            <person name="Glaser F."/>
            <person name="Gomez-Rodriguez E.Y."/>
            <person name="Gruber S."/>
            <person name="Han C."/>
            <person name="Henrissat B."/>
            <person name="Hermosa R."/>
            <person name="Hernandez-Onate M."/>
            <person name="Karaffa L."/>
            <person name="Kosti I."/>
            <person name="Le Crom S."/>
            <person name="Lindquist E."/>
            <person name="Lucas S."/>
            <person name="Luebeck M."/>
            <person name="Luebeck P.S."/>
            <person name="Margeot A."/>
            <person name="Metz B."/>
            <person name="Misra M."/>
            <person name="Nevalainen H."/>
            <person name="Omann M."/>
            <person name="Packer N."/>
            <person name="Perrone G."/>
            <person name="Uresti-Rivera E.E."/>
            <person name="Salamov A."/>
            <person name="Schmoll M."/>
            <person name="Seiboth B."/>
            <person name="Shapiro H."/>
            <person name="Sukno S."/>
            <person name="Tamayo-Ramos J.A."/>
            <person name="Tisch D."/>
            <person name="Wiest A."/>
            <person name="Wilkinson H.H."/>
            <person name="Zhang M."/>
            <person name="Coutinho P.M."/>
            <person name="Kenerley C.M."/>
            <person name="Monte E."/>
            <person name="Baker S.E."/>
            <person name="Grigoriev I.V."/>
        </authorList>
    </citation>
    <scope>NUCLEOTIDE SEQUENCE [LARGE SCALE GENOMIC DNA]</scope>
    <source>
        <strain evidence="4">Gv29-8 / FGSC 10586</strain>
    </source>
</reference>
<dbReference type="InterPro" id="IPR029063">
    <property type="entry name" value="SAM-dependent_MTases_sf"/>
</dbReference>
<protein>
    <recommendedName>
        <fullName evidence="5">U6 small nuclear RNA (adenine-(43)-N(6))-methyltransferase</fullName>
    </recommendedName>
</protein>
<dbReference type="GO" id="GO:0070475">
    <property type="term" value="P:rRNA base methylation"/>
    <property type="evidence" value="ECO:0007669"/>
    <property type="project" value="TreeGrafter"/>
</dbReference>
<dbReference type="SMR" id="G9MLX7"/>
<dbReference type="Pfam" id="PF05971">
    <property type="entry name" value="Methyltransf_10"/>
    <property type="match status" value="1"/>
</dbReference>
<dbReference type="GO" id="GO:0005634">
    <property type="term" value="C:nucleus"/>
    <property type="evidence" value="ECO:0007669"/>
    <property type="project" value="TreeGrafter"/>
</dbReference>
<evidence type="ECO:0008006" key="5">
    <source>
        <dbReference type="Google" id="ProtNLM"/>
    </source>
</evidence>
<evidence type="ECO:0000256" key="2">
    <source>
        <dbReference type="ARBA" id="ARBA00022679"/>
    </source>
</evidence>
<dbReference type="OrthoDB" id="514248at2759"/>
<dbReference type="GO" id="GO:0008168">
    <property type="term" value="F:methyltransferase activity"/>
    <property type="evidence" value="ECO:0007669"/>
    <property type="project" value="UniProtKB-KW"/>
</dbReference>
<keyword evidence="2" id="KW-0808">Transferase</keyword>
<dbReference type="eggNOG" id="KOG2912">
    <property type="taxonomic scope" value="Eukaryota"/>
</dbReference>
<dbReference type="Proteomes" id="UP000007115">
    <property type="component" value="Unassembled WGS sequence"/>
</dbReference>
<accession>G9MLX7</accession>
<organism evidence="3 4">
    <name type="scientific">Hypocrea virens (strain Gv29-8 / FGSC 10586)</name>
    <name type="common">Gliocladium virens</name>
    <name type="synonym">Trichoderma virens</name>
    <dbReference type="NCBI Taxonomy" id="413071"/>
    <lineage>
        <taxon>Eukaryota</taxon>
        <taxon>Fungi</taxon>
        <taxon>Dikarya</taxon>
        <taxon>Ascomycota</taxon>
        <taxon>Pezizomycotina</taxon>
        <taxon>Sordariomycetes</taxon>
        <taxon>Hypocreomycetidae</taxon>
        <taxon>Hypocreales</taxon>
        <taxon>Hypocreaceae</taxon>
        <taxon>Trichoderma</taxon>
    </lineage>
</organism>
<dbReference type="HOGENOM" id="CLU_027534_0_1_1"/>
<dbReference type="RefSeq" id="XP_013958561.1">
    <property type="nucleotide sequence ID" value="XM_014103086.1"/>
</dbReference>
<dbReference type="PANTHER" id="PTHR13393">
    <property type="entry name" value="SAM-DEPENDENT METHYLTRANSFERASE"/>
    <property type="match status" value="1"/>
</dbReference>